<accession>A0A9W7XQ46</accession>
<reference evidence="1" key="1">
    <citation type="submission" date="2022-07" db="EMBL/GenBank/DDBJ databases">
        <title>Phylogenomic reconstructions and comparative analyses of Kickxellomycotina fungi.</title>
        <authorList>
            <person name="Reynolds N.K."/>
            <person name="Stajich J.E."/>
            <person name="Barry K."/>
            <person name="Grigoriev I.V."/>
            <person name="Crous P."/>
            <person name="Smith M.E."/>
        </authorList>
    </citation>
    <scope>NUCLEOTIDE SEQUENCE</scope>
    <source>
        <strain evidence="1">NBRC 105413</strain>
    </source>
</reference>
<gene>
    <name evidence="1" type="ORF">LPJ64_000890</name>
</gene>
<dbReference type="Proteomes" id="UP001145021">
    <property type="component" value="Unassembled WGS sequence"/>
</dbReference>
<dbReference type="AlphaFoldDB" id="A0A9W7XQ46"/>
<protein>
    <submittedName>
        <fullName evidence="1">Uncharacterized protein</fullName>
    </submittedName>
</protein>
<keyword evidence="2" id="KW-1185">Reference proteome</keyword>
<proteinExistence type="predicted"/>
<organism evidence="1 2">
    <name type="scientific">Coemansia asiatica</name>
    <dbReference type="NCBI Taxonomy" id="1052880"/>
    <lineage>
        <taxon>Eukaryota</taxon>
        <taxon>Fungi</taxon>
        <taxon>Fungi incertae sedis</taxon>
        <taxon>Zoopagomycota</taxon>
        <taxon>Kickxellomycotina</taxon>
        <taxon>Kickxellomycetes</taxon>
        <taxon>Kickxellales</taxon>
        <taxon>Kickxellaceae</taxon>
        <taxon>Coemansia</taxon>
    </lineage>
</organism>
<sequence>MTISTALSPVATVTALSAASTDDLVSSSPAPSSPVATIVSAATAAGPSLPASASMSSLVSESAAPAATQSVFHAPAAYHVARLANETQIGMHYPPIRTANSFTLPYTRILEHSHQNQYQHQSLLEDKHESAASALLHHTAAKICGETLDEPYAVEEAEKEAAAYEALVRLGTRNRGCLPNIKLLLPPSLRSMPYWSRASGPRRCIVYLEPRRKTPLYMAIEEFFRVSAEIFGHTEAHQYHPHSSMTGFIDISDGVLGPGQSSGQALVRIATYLQSLIVRERATKAFRLPHVHSVNTAYDYPHKGTHKIEVKLDTPELFRTIVSGLVDYVPQAKIRSKHIGHISLAYYNKYVKTENCVTVEQAKRLDRLARSIIYSQNDSDTLHPENNLWDVAFYELAFKSTVLSAPHRFNQIARWQL</sequence>
<name>A0A9W7XQ46_9FUNG</name>
<dbReference type="EMBL" id="JANBOH010000020">
    <property type="protein sequence ID" value="KAJ1647790.1"/>
    <property type="molecule type" value="Genomic_DNA"/>
</dbReference>
<evidence type="ECO:0000313" key="1">
    <source>
        <dbReference type="EMBL" id="KAJ1647790.1"/>
    </source>
</evidence>
<evidence type="ECO:0000313" key="2">
    <source>
        <dbReference type="Proteomes" id="UP001145021"/>
    </source>
</evidence>
<comment type="caution">
    <text evidence="1">The sequence shown here is derived from an EMBL/GenBank/DDBJ whole genome shotgun (WGS) entry which is preliminary data.</text>
</comment>